<name>A0A2A6D1Q7_PRIPA</name>
<dbReference type="InterPro" id="IPR019430">
    <property type="entry name" value="7TM_GPCR_serpentine_rcpt_Srx"/>
</dbReference>
<gene>
    <name evidence="5" type="primary">WBGene00110434</name>
</gene>
<dbReference type="OrthoDB" id="5846501at2759"/>
<reference evidence="5" key="2">
    <citation type="submission" date="2022-06" db="UniProtKB">
        <authorList>
            <consortium name="EnsemblMetazoa"/>
        </authorList>
    </citation>
    <scope>IDENTIFICATION</scope>
    <source>
        <strain evidence="5">PS312</strain>
    </source>
</reference>
<evidence type="ECO:0000256" key="3">
    <source>
        <dbReference type="ARBA" id="ARBA00022989"/>
    </source>
</evidence>
<proteinExistence type="predicted"/>
<evidence type="ECO:0000256" key="1">
    <source>
        <dbReference type="ARBA" id="ARBA00004370"/>
    </source>
</evidence>
<keyword evidence="3" id="KW-1133">Transmembrane helix</keyword>
<dbReference type="PANTHER" id="PTHR22718">
    <property type="entry name" value="SERPENTINE RECEPTOR, CLASS X"/>
    <property type="match status" value="1"/>
</dbReference>
<evidence type="ECO:0000313" key="6">
    <source>
        <dbReference type="Proteomes" id="UP000005239"/>
    </source>
</evidence>
<protein>
    <submittedName>
        <fullName evidence="5">G protein-coupled receptor</fullName>
    </submittedName>
</protein>
<dbReference type="PROSITE" id="PS50262">
    <property type="entry name" value="G_PROTEIN_RECEP_F1_2"/>
    <property type="match status" value="1"/>
</dbReference>
<sequence>MDTHEFVGTAFIIGSALGFVLNSLTVWSILTQRKLKQIHSAVYILFLQPIITDIVFELIYICYYARQYSRIALTQRNRTHQAPLIASPLGRYVSAVIDIVQSHCYYNNMLSQISLAVNRFVVLVQLRFFTAKRAILLSIVQHLLALAITIGHKFVLPCCRLEFSYELFGYRAVTIPGVRDYASAYLTLPVKIACAAVPLILYCSIFLTVRSIALKLETQSFERRRRRQQELRFATQFAVIALIFIFAAFAFPVLRLGNGTSNVKWIQALPVMLALLNCTSNAVVFLLNEKRKRCFIVCIPSS</sequence>
<evidence type="ECO:0000313" key="5">
    <source>
        <dbReference type="EnsemblMetazoa" id="PPA20880.1"/>
    </source>
</evidence>
<dbReference type="EnsemblMetazoa" id="PPA20880.1">
    <property type="protein sequence ID" value="PPA20880.1"/>
    <property type="gene ID" value="WBGene00110434"/>
</dbReference>
<dbReference type="Gene3D" id="1.20.1070.10">
    <property type="entry name" value="Rhodopsin 7-helix transmembrane proteins"/>
    <property type="match status" value="1"/>
</dbReference>
<organism evidence="5 6">
    <name type="scientific">Pristionchus pacificus</name>
    <name type="common">Parasitic nematode worm</name>
    <dbReference type="NCBI Taxonomy" id="54126"/>
    <lineage>
        <taxon>Eukaryota</taxon>
        <taxon>Metazoa</taxon>
        <taxon>Ecdysozoa</taxon>
        <taxon>Nematoda</taxon>
        <taxon>Chromadorea</taxon>
        <taxon>Rhabditida</taxon>
        <taxon>Rhabditina</taxon>
        <taxon>Diplogasteromorpha</taxon>
        <taxon>Diplogasteroidea</taxon>
        <taxon>Neodiplogasteridae</taxon>
        <taxon>Pristionchus</taxon>
    </lineage>
</organism>
<keyword evidence="4" id="KW-0472">Membrane</keyword>
<accession>A0A8R1UD25</accession>
<keyword evidence="6" id="KW-1185">Reference proteome</keyword>
<dbReference type="Proteomes" id="UP000005239">
    <property type="component" value="Unassembled WGS sequence"/>
</dbReference>
<evidence type="ECO:0000256" key="4">
    <source>
        <dbReference type="ARBA" id="ARBA00023136"/>
    </source>
</evidence>
<comment type="subcellular location">
    <subcellularLocation>
        <location evidence="1">Membrane</location>
    </subcellularLocation>
</comment>
<dbReference type="SUPFAM" id="SSF81321">
    <property type="entry name" value="Family A G protein-coupled receptor-like"/>
    <property type="match status" value="1"/>
</dbReference>
<evidence type="ECO:0000256" key="2">
    <source>
        <dbReference type="ARBA" id="ARBA00022692"/>
    </source>
</evidence>
<dbReference type="Pfam" id="PF10328">
    <property type="entry name" value="7TM_GPCR_Srx"/>
    <property type="match status" value="1"/>
</dbReference>
<reference evidence="6" key="1">
    <citation type="journal article" date="2008" name="Nat. Genet.">
        <title>The Pristionchus pacificus genome provides a unique perspective on nematode lifestyle and parasitism.</title>
        <authorList>
            <person name="Dieterich C."/>
            <person name="Clifton S.W."/>
            <person name="Schuster L.N."/>
            <person name="Chinwalla A."/>
            <person name="Delehaunty K."/>
            <person name="Dinkelacker I."/>
            <person name="Fulton L."/>
            <person name="Fulton R."/>
            <person name="Godfrey J."/>
            <person name="Minx P."/>
            <person name="Mitreva M."/>
            <person name="Roeseler W."/>
            <person name="Tian H."/>
            <person name="Witte H."/>
            <person name="Yang S.P."/>
            <person name="Wilson R.K."/>
            <person name="Sommer R.J."/>
        </authorList>
    </citation>
    <scope>NUCLEOTIDE SEQUENCE [LARGE SCALE GENOMIC DNA]</scope>
    <source>
        <strain evidence="6">PS312</strain>
    </source>
</reference>
<dbReference type="GO" id="GO:0016020">
    <property type="term" value="C:membrane"/>
    <property type="evidence" value="ECO:0007669"/>
    <property type="project" value="UniProtKB-SubCell"/>
</dbReference>
<dbReference type="InterPro" id="IPR017452">
    <property type="entry name" value="GPCR_Rhodpsn_7TM"/>
</dbReference>
<dbReference type="AlphaFoldDB" id="A0A2A6D1Q7"/>
<dbReference type="PANTHER" id="PTHR22718:SF11">
    <property type="entry name" value="7TM GPCR SERPENTINE RECEPTOR CLASS X (SRX) DOMAIN-CONTAINING PROTEIN"/>
    <property type="match status" value="1"/>
</dbReference>
<accession>A0A2A6D1Q7</accession>
<keyword evidence="2" id="KW-0812">Transmembrane</keyword>